<comment type="caution">
    <text evidence="2">The sequence shown here is derived from an EMBL/GenBank/DDBJ whole genome shotgun (WGS) entry which is preliminary data.</text>
</comment>
<dbReference type="RefSeq" id="WP_125979955.1">
    <property type="nucleotide sequence ID" value="NZ_QXGL01000002.1"/>
</dbReference>
<feature type="domain" description="PPM-type phosphatase" evidence="1">
    <location>
        <begin position="7"/>
        <end position="254"/>
    </location>
</feature>
<dbReference type="PROSITE" id="PS51746">
    <property type="entry name" value="PPM_2"/>
    <property type="match status" value="1"/>
</dbReference>
<dbReference type="Gene3D" id="3.60.40.10">
    <property type="entry name" value="PPM-type phosphatase domain"/>
    <property type="match status" value="1"/>
</dbReference>
<dbReference type="OrthoDB" id="9801841at2"/>
<gene>
    <name evidence="2" type="ORF">D2E25_0743</name>
</gene>
<protein>
    <submittedName>
        <fullName evidence="2">Protein phosphatase</fullName>
    </submittedName>
</protein>
<sequence length="294" mass="31473">MSTRHIEAAIGSNTGYRRAENQDRGYADHGMYLVCDGMGGGVGGQRASAAAIERFHSVSTSPKRSRAFIDDVLQAAQHDVSAIGRELGGVAGTTITGLIAPRDIGADGDDGSYWEDPYWYVVNIGDSRTYHLSQSSDGSWDASSITHVTRDHSKRQEVIDSGMMLPDMANAIIPRNIITQCLGAPEGIRPDYYAVESRGRFIICSDGLHGEVSDDVIASVAAANPNPQEAVDALINVALDAGGSDNVTVIVVDIHDDDQPAHYRWETSKLGDGEELDSISENTLDAMRAQQPAA</sequence>
<dbReference type="EMBL" id="QXGL01000002">
    <property type="protein sequence ID" value="RSX53420.1"/>
    <property type="molecule type" value="Genomic_DNA"/>
</dbReference>
<dbReference type="SMART" id="SM00331">
    <property type="entry name" value="PP2C_SIG"/>
    <property type="match status" value="1"/>
</dbReference>
<reference evidence="2 3" key="1">
    <citation type="submission" date="2018-09" db="EMBL/GenBank/DDBJ databases">
        <title>Characterization of the phylogenetic diversity of five novel species belonging to the genus Bifidobacterium.</title>
        <authorList>
            <person name="Lugli G.A."/>
            <person name="Duranti S."/>
            <person name="Milani C."/>
        </authorList>
    </citation>
    <scope>NUCLEOTIDE SEQUENCE [LARGE SCALE GENOMIC DNA]</scope>
    <source>
        <strain evidence="2 3">2034B</strain>
    </source>
</reference>
<dbReference type="InterPro" id="IPR001932">
    <property type="entry name" value="PPM-type_phosphatase-like_dom"/>
</dbReference>
<dbReference type="Proteomes" id="UP000287533">
    <property type="component" value="Unassembled WGS sequence"/>
</dbReference>
<name>A0A430FKV5_9BIFI</name>
<proteinExistence type="predicted"/>
<organism evidence="2 3">
    <name type="scientific">Bifidobacterium goeldii</name>
    <dbReference type="NCBI Taxonomy" id="2306975"/>
    <lineage>
        <taxon>Bacteria</taxon>
        <taxon>Bacillati</taxon>
        <taxon>Actinomycetota</taxon>
        <taxon>Actinomycetes</taxon>
        <taxon>Bifidobacteriales</taxon>
        <taxon>Bifidobacteriaceae</taxon>
        <taxon>Bifidobacterium</taxon>
    </lineage>
</organism>
<dbReference type="AlphaFoldDB" id="A0A430FKV5"/>
<dbReference type="SMART" id="SM00332">
    <property type="entry name" value="PP2Cc"/>
    <property type="match status" value="1"/>
</dbReference>
<accession>A0A430FKV5</accession>
<dbReference type="InterPro" id="IPR036457">
    <property type="entry name" value="PPM-type-like_dom_sf"/>
</dbReference>
<evidence type="ECO:0000259" key="1">
    <source>
        <dbReference type="PROSITE" id="PS51746"/>
    </source>
</evidence>
<dbReference type="SUPFAM" id="SSF81606">
    <property type="entry name" value="PP2C-like"/>
    <property type="match status" value="1"/>
</dbReference>
<evidence type="ECO:0000313" key="3">
    <source>
        <dbReference type="Proteomes" id="UP000287533"/>
    </source>
</evidence>
<evidence type="ECO:0000313" key="2">
    <source>
        <dbReference type="EMBL" id="RSX53420.1"/>
    </source>
</evidence>
<keyword evidence="3" id="KW-1185">Reference proteome</keyword>